<dbReference type="PATRIC" id="fig|1227456.3.peg.3178"/>
<dbReference type="STRING" id="1227456.C450_15665"/>
<sequence>MAERSGVASERRTYERDDVEHCETDAAGRVVVGVTDTDGRLLLVVNPEDEFAVLPNETVEPEGDWATVGRWLIEEMTGADTTLDDVRAVCEVEHVVGGERQSRTHHAVLEGSIADDTVTDGFDEADCEFQWVEAVPEWLEADGTGRRADVERFVGADE</sequence>
<proteinExistence type="predicted"/>
<accession>M0MWR6</accession>
<organism evidence="1 2">
    <name type="scientific">Halococcus salifodinae DSM 8989</name>
    <dbReference type="NCBI Taxonomy" id="1227456"/>
    <lineage>
        <taxon>Archaea</taxon>
        <taxon>Methanobacteriati</taxon>
        <taxon>Methanobacteriota</taxon>
        <taxon>Stenosarchaea group</taxon>
        <taxon>Halobacteria</taxon>
        <taxon>Halobacteriales</taxon>
        <taxon>Halococcaceae</taxon>
        <taxon>Halococcus</taxon>
    </lineage>
</organism>
<evidence type="ECO:0000313" key="1">
    <source>
        <dbReference type="EMBL" id="EMA50001.1"/>
    </source>
</evidence>
<keyword evidence="2" id="KW-1185">Reference proteome</keyword>
<reference evidence="1 2" key="1">
    <citation type="journal article" date="2014" name="PLoS Genet.">
        <title>Phylogenetically driven sequencing of extremely halophilic archaea reveals strategies for static and dynamic osmo-response.</title>
        <authorList>
            <person name="Becker E.A."/>
            <person name="Seitzer P.M."/>
            <person name="Tritt A."/>
            <person name="Larsen D."/>
            <person name="Krusor M."/>
            <person name="Yao A.I."/>
            <person name="Wu D."/>
            <person name="Madern D."/>
            <person name="Eisen J.A."/>
            <person name="Darling A.E."/>
            <person name="Facciotti M.T."/>
        </authorList>
    </citation>
    <scope>NUCLEOTIDE SEQUENCE [LARGE SCALE GENOMIC DNA]</scope>
    <source>
        <strain evidence="1 2">DSM 8989</strain>
    </source>
</reference>
<evidence type="ECO:0008006" key="3">
    <source>
        <dbReference type="Google" id="ProtNLM"/>
    </source>
</evidence>
<dbReference type="EMBL" id="AOME01000075">
    <property type="protein sequence ID" value="EMA50001.1"/>
    <property type="molecule type" value="Genomic_DNA"/>
</dbReference>
<protein>
    <recommendedName>
        <fullName evidence="3">Nudix hydrolase domain-containing protein</fullName>
    </recommendedName>
</protein>
<dbReference type="AlphaFoldDB" id="M0MWR6"/>
<name>M0MWR6_9EURY</name>
<evidence type="ECO:0000313" key="2">
    <source>
        <dbReference type="Proteomes" id="UP000011625"/>
    </source>
</evidence>
<dbReference type="Proteomes" id="UP000011625">
    <property type="component" value="Unassembled WGS sequence"/>
</dbReference>
<comment type="caution">
    <text evidence="1">The sequence shown here is derived from an EMBL/GenBank/DDBJ whole genome shotgun (WGS) entry which is preliminary data.</text>
</comment>
<gene>
    <name evidence="1" type="ORF">C450_15665</name>
</gene>